<evidence type="ECO:0000313" key="2">
    <source>
        <dbReference type="EMBL" id="KAF0135310.1"/>
    </source>
</evidence>
<dbReference type="PANTHER" id="PTHR21047">
    <property type="entry name" value="DTDP-6-DEOXY-D-GLUCOSE-3,5 EPIMERASE"/>
    <property type="match status" value="1"/>
</dbReference>
<evidence type="ECO:0000313" key="3">
    <source>
        <dbReference type="Proteomes" id="UP000488506"/>
    </source>
</evidence>
<dbReference type="GO" id="GO:0005829">
    <property type="term" value="C:cytosol"/>
    <property type="evidence" value="ECO:0007669"/>
    <property type="project" value="TreeGrafter"/>
</dbReference>
<dbReference type="GO" id="GO:0019305">
    <property type="term" value="P:dTDP-rhamnose biosynthetic process"/>
    <property type="evidence" value="ECO:0007669"/>
    <property type="project" value="TreeGrafter"/>
</dbReference>
<sequence length="154" mass="17797">MVEFAKIEGVQKIALKRNSDDRGYVTELMRSDDKFFNKFGQVYIATCYKGVVKAWHLHEIQTDYFYVPFGTTKIGLYDDRPNSKTKGKYQVEILGEKGEDALLIIPPFVWHGQMAISAFSGVINIPTELYNKAKPDEFRKSVDEFEDIWTVKSR</sequence>
<evidence type="ECO:0000256" key="1">
    <source>
        <dbReference type="PIRSR" id="PIRSR600888-3"/>
    </source>
</evidence>
<feature type="site" description="Participates in a stacking interaction with the thymidine ring of dTDP-4-oxo-6-deoxyglucose" evidence="1">
    <location>
        <position position="130"/>
    </location>
</feature>
<dbReference type="InterPro" id="IPR000888">
    <property type="entry name" value="RmlC-like"/>
</dbReference>
<reference evidence="2 3" key="1">
    <citation type="submission" date="2019-12" db="EMBL/GenBank/DDBJ databases">
        <authorList>
            <person name="Wolfe R."/>
            <person name="Danczak R."/>
            <person name="Wilkins M."/>
        </authorList>
    </citation>
    <scope>NUCLEOTIDE SEQUENCE [LARGE SCALE GENOMIC DNA]</scope>
    <source>
        <strain evidence="2">X2_MaxBin.013</strain>
    </source>
</reference>
<dbReference type="Pfam" id="PF00908">
    <property type="entry name" value="dTDP_sugar_isom"/>
    <property type="match status" value="1"/>
</dbReference>
<name>A0A833L2K4_UNCSA</name>
<dbReference type="Proteomes" id="UP000488506">
    <property type="component" value="Unassembled WGS sequence"/>
</dbReference>
<dbReference type="GO" id="GO:0000271">
    <property type="term" value="P:polysaccharide biosynthetic process"/>
    <property type="evidence" value="ECO:0007669"/>
    <property type="project" value="TreeGrafter"/>
</dbReference>
<dbReference type="AlphaFoldDB" id="A0A833L2K4"/>
<dbReference type="InterPro" id="IPR014710">
    <property type="entry name" value="RmlC-like_jellyroll"/>
</dbReference>
<gene>
    <name evidence="2" type="ORF">FD145_136</name>
</gene>
<proteinExistence type="predicted"/>
<dbReference type="InterPro" id="IPR011051">
    <property type="entry name" value="RmlC_Cupin_sf"/>
</dbReference>
<protein>
    <submittedName>
        <fullName evidence="2">SpsL</fullName>
    </submittedName>
</protein>
<dbReference type="SUPFAM" id="SSF51182">
    <property type="entry name" value="RmlC-like cupins"/>
    <property type="match status" value="1"/>
</dbReference>
<dbReference type="EMBL" id="WPAF01000001">
    <property type="protein sequence ID" value="KAF0135310.1"/>
    <property type="molecule type" value="Genomic_DNA"/>
</dbReference>
<organism evidence="2 3">
    <name type="scientific">Candidatus Saganbacteria bacterium</name>
    <dbReference type="NCBI Taxonomy" id="2575572"/>
    <lineage>
        <taxon>Bacteria</taxon>
        <taxon>Bacillati</taxon>
        <taxon>Saganbacteria</taxon>
    </lineage>
</organism>
<comment type="caution">
    <text evidence="2">The sequence shown here is derived from an EMBL/GenBank/DDBJ whole genome shotgun (WGS) entry which is preliminary data.</text>
</comment>
<dbReference type="Gene3D" id="2.60.120.10">
    <property type="entry name" value="Jelly Rolls"/>
    <property type="match status" value="1"/>
</dbReference>
<accession>A0A833L2K4</accession>
<dbReference type="GO" id="GO:0008830">
    <property type="term" value="F:dTDP-4-dehydrorhamnose 3,5-epimerase activity"/>
    <property type="evidence" value="ECO:0007669"/>
    <property type="project" value="InterPro"/>
</dbReference>
<dbReference type="PANTHER" id="PTHR21047:SF2">
    <property type="entry name" value="THYMIDINE DIPHOSPHO-4-KETO-RHAMNOSE 3,5-EPIMERASE"/>
    <property type="match status" value="1"/>
</dbReference>